<keyword evidence="4" id="KW-1185">Reference proteome</keyword>
<reference evidence="3 4" key="1">
    <citation type="submission" date="2022-10" db="EMBL/GenBank/DDBJ databases">
        <title>Sphingomonas sp.</title>
        <authorList>
            <person name="Jin C."/>
        </authorList>
    </citation>
    <scope>NUCLEOTIDE SEQUENCE [LARGE SCALE GENOMIC DNA]</scope>
    <source>
        <strain evidence="3 4">BN140010</strain>
    </source>
</reference>
<dbReference type="PROSITE" id="PS51257">
    <property type="entry name" value="PROKAR_LIPOPROTEIN"/>
    <property type="match status" value="1"/>
</dbReference>
<proteinExistence type="predicted"/>
<dbReference type="RefSeq" id="WP_264882353.1">
    <property type="nucleotide sequence ID" value="NZ_JAPDOB010000002.1"/>
</dbReference>
<evidence type="ECO:0000256" key="2">
    <source>
        <dbReference type="SAM" id="SignalP"/>
    </source>
</evidence>
<sequence>MRALILVAGAALSLSACGGNSSTNDANTMATDNMMMDSGNMSMDQNMMMDSNMSNMGMDANMSGGMDGNMSTNAATESNMMAQDRNTNAPDTNIANGM</sequence>
<feature type="chain" id="PRO_5047530122" description="Pentapeptide MXKDX repeat protein" evidence="2">
    <location>
        <begin position="19"/>
        <end position="98"/>
    </location>
</feature>
<organism evidence="3 4">
    <name type="scientific">Sphingomonas arvum</name>
    <dbReference type="NCBI Taxonomy" id="2992113"/>
    <lineage>
        <taxon>Bacteria</taxon>
        <taxon>Pseudomonadati</taxon>
        <taxon>Pseudomonadota</taxon>
        <taxon>Alphaproteobacteria</taxon>
        <taxon>Sphingomonadales</taxon>
        <taxon>Sphingomonadaceae</taxon>
        <taxon>Sphingomonas</taxon>
    </lineage>
</organism>
<evidence type="ECO:0000313" key="4">
    <source>
        <dbReference type="Proteomes" id="UP001526246"/>
    </source>
</evidence>
<feature type="signal peptide" evidence="2">
    <location>
        <begin position="1"/>
        <end position="18"/>
    </location>
</feature>
<gene>
    <name evidence="3" type="ORF">OMW55_08355</name>
</gene>
<keyword evidence="2" id="KW-0732">Signal</keyword>
<accession>A0ABT3JFF1</accession>
<protein>
    <recommendedName>
        <fullName evidence="5">Pentapeptide MXKDX repeat protein</fullName>
    </recommendedName>
</protein>
<comment type="caution">
    <text evidence="3">The sequence shown here is derived from an EMBL/GenBank/DDBJ whole genome shotgun (WGS) entry which is preliminary data.</text>
</comment>
<dbReference type="EMBL" id="JAPDOB010000002">
    <property type="protein sequence ID" value="MCW3797813.1"/>
    <property type="molecule type" value="Genomic_DNA"/>
</dbReference>
<name>A0ABT3JFF1_9SPHN</name>
<evidence type="ECO:0000313" key="3">
    <source>
        <dbReference type="EMBL" id="MCW3797813.1"/>
    </source>
</evidence>
<feature type="region of interest" description="Disordered" evidence="1">
    <location>
        <begin position="79"/>
        <end position="98"/>
    </location>
</feature>
<evidence type="ECO:0000256" key="1">
    <source>
        <dbReference type="SAM" id="MobiDB-lite"/>
    </source>
</evidence>
<evidence type="ECO:0008006" key="5">
    <source>
        <dbReference type="Google" id="ProtNLM"/>
    </source>
</evidence>
<dbReference type="Proteomes" id="UP001526246">
    <property type="component" value="Unassembled WGS sequence"/>
</dbReference>